<evidence type="ECO:0000313" key="5">
    <source>
        <dbReference type="EMBL" id="GBF82565.1"/>
    </source>
</evidence>
<dbReference type="GO" id="GO:0030288">
    <property type="term" value="C:outer membrane-bounded periplasmic space"/>
    <property type="evidence" value="ECO:0007669"/>
    <property type="project" value="TreeGrafter"/>
</dbReference>
<dbReference type="PANTHER" id="PTHR30085:SF6">
    <property type="entry name" value="ABC TRANSPORTER GLUTAMINE-BINDING PROTEIN GLNH"/>
    <property type="match status" value="1"/>
</dbReference>
<evidence type="ECO:0000256" key="2">
    <source>
        <dbReference type="ARBA" id="ARBA00022448"/>
    </source>
</evidence>
<dbReference type="CDD" id="cd13688">
    <property type="entry name" value="PBP2_GltI_DEBP"/>
    <property type="match status" value="1"/>
</dbReference>
<keyword evidence="2" id="KW-0813">Transport</keyword>
<dbReference type="InterPro" id="IPR051455">
    <property type="entry name" value="Bact_solute-bind_prot3"/>
</dbReference>
<dbReference type="EMBL" id="BDQK01000017">
    <property type="protein sequence ID" value="GBF82565.1"/>
    <property type="molecule type" value="Genomic_DNA"/>
</dbReference>
<dbReference type="PANTHER" id="PTHR30085">
    <property type="entry name" value="AMINO ACID ABC TRANSPORTER PERMEASE"/>
    <property type="match status" value="1"/>
</dbReference>
<dbReference type="InterPro" id="IPR001638">
    <property type="entry name" value="Solute-binding_3/MltF_N"/>
</dbReference>
<evidence type="ECO:0000313" key="6">
    <source>
        <dbReference type="Proteomes" id="UP000287247"/>
    </source>
</evidence>
<comment type="similarity">
    <text evidence="1">Belongs to the bacterial solute-binding protein 3 family.</text>
</comment>
<dbReference type="GO" id="GO:0005576">
    <property type="term" value="C:extracellular region"/>
    <property type="evidence" value="ECO:0007669"/>
    <property type="project" value="TreeGrafter"/>
</dbReference>
<comment type="caution">
    <text evidence="5">The sequence shown here is derived from an EMBL/GenBank/DDBJ whole genome shotgun (WGS) entry which is preliminary data.</text>
</comment>
<evidence type="ECO:0000256" key="1">
    <source>
        <dbReference type="ARBA" id="ARBA00010333"/>
    </source>
</evidence>
<dbReference type="Proteomes" id="UP000287247">
    <property type="component" value="Unassembled WGS sequence"/>
</dbReference>
<gene>
    <name evidence="5" type="ORF">AsFPU1_3995</name>
</gene>
<evidence type="ECO:0000256" key="3">
    <source>
        <dbReference type="ARBA" id="ARBA00022729"/>
    </source>
</evidence>
<sequence length="287" mass="32602">MNFKTRCLTINLIFIFVFILPLKANSETVLEQIDRTGLLRVGIREDAVPFGYRDVNGDLVGLCLDFINFFREELKEKLNKEVIAIKLYKSTLFNRFNLVSDKIVDIECGPNTIRQIADYNVEFSAPFFLTGTQFLIKGDNQTKFDPNSSLENVNIGLLRNTTNQTLIMQNYPLANIVEFQGVTGRYRGIQSLQGDKIQAFASDGILLVGEAILQGLDLGQDYILVPKFPLDCENYGLILPNNDPEWLAFVNAVIKNNKSKESFYKWFGVVLPRIEEIESFCRSQGQS</sequence>
<dbReference type="AlphaFoldDB" id="A0A401IMU8"/>
<dbReference type="OrthoDB" id="422423at2"/>
<dbReference type="SMART" id="SM00062">
    <property type="entry name" value="PBPb"/>
    <property type="match status" value="1"/>
</dbReference>
<keyword evidence="6" id="KW-1185">Reference proteome</keyword>
<evidence type="ECO:0000259" key="4">
    <source>
        <dbReference type="SMART" id="SM00062"/>
    </source>
</evidence>
<keyword evidence="3" id="KW-0732">Signal</keyword>
<dbReference type="SUPFAM" id="SSF53850">
    <property type="entry name" value="Periplasmic binding protein-like II"/>
    <property type="match status" value="1"/>
</dbReference>
<dbReference type="RefSeq" id="WP_124973702.1">
    <property type="nucleotide sequence ID" value="NZ_BDQK01000017.1"/>
</dbReference>
<accession>A0A401IMU8</accession>
<organism evidence="5 6">
    <name type="scientific">Aphanothece sacrum FPU1</name>
    <dbReference type="NCBI Taxonomy" id="1920663"/>
    <lineage>
        <taxon>Bacteria</taxon>
        <taxon>Bacillati</taxon>
        <taxon>Cyanobacteriota</taxon>
        <taxon>Cyanophyceae</taxon>
        <taxon>Oscillatoriophycideae</taxon>
        <taxon>Chroococcales</taxon>
        <taxon>Aphanothecaceae</taxon>
        <taxon>Aphanothece</taxon>
    </lineage>
</organism>
<proteinExistence type="inferred from homology"/>
<name>A0A401IMU8_APHSA</name>
<dbReference type="GO" id="GO:0006865">
    <property type="term" value="P:amino acid transport"/>
    <property type="evidence" value="ECO:0007669"/>
    <property type="project" value="TreeGrafter"/>
</dbReference>
<dbReference type="Gene3D" id="3.40.190.10">
    <property type="entry name" value="Periplasmic binding protein-like II"/>
    <property type="match status" value="2"/>
</dbReference>
<protein>
    <submittedName>
        <fullName evidence="5">ABC transporter substrate-binding protein</fullName>
    </submittedName>
</protein>
<reference evidence="6" key="1">
    <citation type="submission" date="2017-05" db="EMBL/GenBank/DDBJ databases">
        <title>Physiological properties and genetic analysis related to exopolysaccharide production of fresh-water unicellular cyanobacterium Aphanothece sacrum, Suizenji Nori, that has been cultured as a food source in Japan.</title>
        <authorList>
            <person name="Kanesaki Y."/>
            <person name="Yoshikawa S."/>
            <person name="Ohki K."/>
        </authorList>
    </citation>
    <scope>NUCLEOTIDE SEQUENCE [LARGE SCALE GENOMIC DNA]</scope>
    <source>
        <strain evidence="6">FPU1</strain>
    </source>
</reference>
<feature type="domain" description="Solute-binding protein family 3/N-terminal" evidence="4">
    <location>
        <begin position="38"/>
        <end position="270"/>
    </location>
</feature>
<dbReference type="Pfam" id="PF00497">
    <property type="entry name" value="SBP_bac_3"/>
    <property type="match status" value="1"/>
</dbReference>